<dbReference type="GO" id="GO:0046872">
    <property type="term" value="F:metal ion binding"/>
    <property type="evidence" value="ECO:0007669"/>
    <property type="project" value="UniProtKB-KW"/>
</dbReference>
<sequence>MAVKRMDNVLVVVEDLDAAVAFFVELGLEPEGRGPLEWSGAERVIGLRDVRQDLAVLRVPGGHGRVELVKFHRPRALAPEPRDAPANTLGLRRMMFAVDELDDLLERLRAHGAELVDEVVRYGDAYRLCYVRGPEGVVVGLAEELG</sequence>
<dbReference type="RefSeq" id="WP_285736820.1">
    <property type="nucleotide sequence ID" value="NZ_BSSA01000010.1"/>
</dbReference>
<accession>A0A9W6Q692</accession>
<dbReference type="PANTHER" id="PTHR43048">
    <property type="entry name" value="METHYLMALONYL-COA EPIMERASE"/>
    <property type="match status" value="1"/>
</dbReference>
<dbReference type="InterPro" id="IPR037523">
    <property type="entry name" value="VOC_core"/>
</dbReference>
<feature type="domain" description="VOC" evidence="2">
    <location>
        <begin position="5"/>
        <end position="144"/>
    </location>
</feature>
<dbReference type="AlphaFoldDB" id="A0A9W6Q692"/>
<dbReference type="Pfam" id="PF00903">
    <property type="entry name" value="Glyoxalase"/>
    <property type="match status" value="1"/>
</dbReference>
<protein>
    <submittedName>
        <fullName evidence="3">Glyoxalase</fullName>
    </submittedName>
</protein>
<evidence type="ECO:0000256" key="1">
    <source>
        <dbReference type="ARBA" id="ARBA00022723"/>
    </source>
</evidence>
<gene>
    <name evidence="3" type="primary">yaeR</name>
    <name evidence="3" type="ORF">Kpho02_33090</name>
</gene>
<proteinExistence type="predicted"/>
<dbReference type="PANTHER" id="PTHR43048:SF5">
    <property type="entry name" value="BLR5325 PROTEIN"/>
    <property type="match status" value="1"/>
</dbReference>
<dbReference type="GO" id="GO:0004493">
    <property type="term" value="F:methylmalonyl-CoA epimerase activity"/>
    <property type="evidence" value="ECO:0007669"/>
    <property type="project" value="TreeGrafter"/>
</dbReference>
<comment type="caution">
    <text evidence="3">The sequence shown here is derived from an EMBL/GenBank/DDBJ whole genome shotgun (WGS) entry which is preliminary data.</text>
</comment>
<dbReference type="Proteomes" id="UP001165041">
    <property type="component" value="Unassembled WGS sequence"/>
</dbReference>
<dbReference type="GO" id="GO:0046491">
    <property type="term" value="P:L-methylmalonyl-CoA metabolic process"/>
    <property type="evidence" value="ECO:0007669"/>
    <property type="project" value="TreeGrafter"/>
</dbReference>
<dbReference type="Gene3D" id="3.10.180.10">
    <property type="entry name" value="2,3-Dihydroxybiphenyl 1,2-Dioxygenase, domain 1"/>
    <property type="match status" value="1"/>
</dbReference>
<evidence type="ECO:0000259" key="2">
    <source>
        <dbReference type="PROSITE" id="PS51819"/>
    </source>
</evidence>
<evidence type="ECO:0000313" key="3">
    <source>
        <dbReference type="EMBL" id="GLW71010.1"/>
    </source>
</evidence>
<dbReference type="SUPFAM" id="SSF54593">
    <property type="entry name" value="Glyoxalase/Bleomycin resistance protein/Dihydroxybiphenyl dioxygenase"/>
    <property type="match status" value="1"/>
</dbReference>
<reference evidence="3" key="1">
    <citation type="submission" date="2023-02" db="EMBL/GenBank/DDBJ databases">
        <title>Kitasatospora phosalacinea NBRC 14627.</title>
        <authorList>
            <person name="Ichikawa N."/>
            <person name="Sato H."/>
            <person name="Tonouchi N."/>
        </authorList>
    </citation>
    <scope>NUCLEOTIDE SEQUENCE</scope>
    <source>
        <strain evidence="3">NBRC 14627</strain>
    </source>
</reference>
<dbReference type="PROSITE" id="PS51819">
    <property type="entry name" value="VOC"/>
    <property type="match status" value="1"/>
</dbReference>
<keyword evidence="1" id="KW-0479">Metal-binding</keyword>
<organism evidence="3 4">
    <name type="scientific">Kitasatospora phosalacinea</name>
    <dbReference type="NCBI Taxonomy" id="2065"/>
    <lineage>
        <taxon>Bacteria</taxon>
        <taxon>Bacillati</taxon>
        <taxon>Actinomycetota</taxon>
        <taxon>Actinomycetes</taxon>
        <taxon>Kitasatosporales</taxon>
        <taxon>Streptomycetaceae</taxon>
        <taxon>Kitasatospora</taxon>
    </lineage>
</organism>
<dbReference type="InterPro" id="IPR051785">
    <property type="entry name" value="MMCE/EMCE_epimerase"/>
</dbReference>
<dbReference type="EMBL" id="BSSA01000010">
    <property type="protein sequence ID" value="GLW71010.1"/>
    <property type="molecule type" value="Genomic_DNA"/>
</dbReference>
<evidence type="ECO:0000313" key="4">
    <source>
        <dbReference type="Proteomes" id="UP001165041"/>
    </source>
</evidence>
<dbReference type="InterPro" id="IPR004360">
    <property type="entry name" value="Glyas_Fos-R_dOase_dom"/>
</dbReference>
<dbReference type="InterPro" id="IPR029068">
    <property type="entry name" value="Glyas_Bleomycin-R_OHBP_Dase"/>
</dbReference>
<dbReference type="CDD" id="cd08353">
    <property type="entry name" value="VOC_like"/>
    <property type="match status" value="1"/>
</dbReference>
<name>A0A9W6Q692_9ACTN</name>